<evidence type="ECO:0000313" key="4">
    <source>
        <dbReference type="EMBL" id="RRR97639.1"/>
    </source>
</evidence>
<dbReference type="GO" id="GO:0003677">
    <property type="term" value="F:DNA binding"/>
    <property type="evidence" value="ECO:0007669"/>
    <property type="project" value="InterPro"/>
</dbReference>
<accession>A0A426UUT8</accession>
<keyword evidence="3" id="KW-0255">Endonuclease</keyword>
<dbReference type="OrthoDB" id="9808744at2"/>
<evidence type="ECO:0000256" key="3">
    <source>
        <dbReference type="PIRNR" id="PIRNR033490"/>
    </source>
</evidence>
<keyword evidence="5" id="KW-1185">Reference proteome</keyword>
<sequence>MNRGDIYLCDFGDPIGHEQGFRRPALIVSHDDMSRVGIPIVIPISRTRKDYPTHVELEGALAVTSYVQCEQIRVVSSERMIRRIGAVDAMPMLKVELILKRLLGLH</sequence>
<keyword evidence="3" id="KW-0378">Hydrolase</keyword>
<comment type="function">
    <text evidence="3">Toxic component of a type II toxin-antitoxin (TA) system.</text>
</comment>
<dbReference type="PANTHER" id="PTHR33988">
    <property type="entry name" value="ENDORIBONUCLEASE MAZF-RELATED"/>
    <property type="match status" value="1"/>
</dbReference>
<organism evidence="4 5">
    <name type="scientific">Glycomyces terrestris</name>
    <dbReference type="NCBI Taxonomy" id="2493553"/>
    <lineage>
        <taxon>Bacteria</taxon>
        <taxon>Bacillati</taxon>
        <taxon>Actinomycetota</taxon>
        <taxon>Actinomycetes</taxon>
        <taxon>Glycomycetales</taxon>
        <taxon>Glycomycetaceae</taxon>
        <taxon>Glycomyces</taxon>
    </lineage>
</organism>
<dbReference type="GO" id="GO:0004521">
    <property type="term" value="F:RNA endonuclease activity"/>
    <property type="evidence" value="ECO:0007669"/>
    <property type="project" value="TreeGrafter"/>
</dbReference>
<evidence type="ECO:0000256" key="1">
    <source>
        <dbReference type="ARBA" id="ARBA00007521"/>
    </source>
</evidence>
<dbReference type="EC" id="3.1.-.-" evidence="3"/>
<dbReference type="AlphaFoldDB" id="A0A426UUT8"/>
<dbReference type="EMBL" id="RSEB01000005">
    <property type="protein sequence ID" value="RRR97639.1"/>
    <property type="molecule type" value="Genomic_DNA"/>
</dbReference>
<reference evidence="4 5" key="1">
    <citation type="submission" date="2018-12" db="EMBL/GenBank/DDBJ databases">
        <title>Glycomyces sp. YIM 121974 draft genome.</title>
        <authorList>
            <person name="Li Q."/>
        </authorList>
    </citation>
    <scope>NUCLEOTIDE SEQUENCE [LARGE SCALE GENOMIC DNA]</scope>
    <source>
        <strain evidence="4 5">YIM 121974</strain>
    </source>
</reference>
<dbReference type="PIRSF" id="PIRSF033490">
    <property type="entry name" value="MazF"/>
    <property type="match status" value="1"/>
</dbReference>
<name>A0A426UUT8_9ACTN</name>
<proteinExistence type="inferred from homology"/>
<dbReference type="Proteomes" id="UP000277256">
    <property type="component" value="Unassembled WGS sequence"/>
</dbReference>
<dbReference type="InterPro" id="IPR003477">
    <property type="entry name" value="PemK-like"/>
</dbReference>
<keyword evidence="3" id="KW-0540">Nuclease</keyword>
<evidence type="ECO:0000256" key="2">
    <source>
        <dbReference type="ARBA" id="ARBA00022649"/>
    </source>
</evidence>
<keyword evidence="2" id="KW-1277">Toxin-antitoxin system</keyword>
<dbReference type="GO" id="GO:0006402">
    <property type="term" value="P:mRNA catabolic process"/>
    <property type="evidence" value="ECO:0007669"/>
    <property type="project" value="TreeGrafter"/>
</dbReference>
<dbReference type="RefSeq" id="WP_125249435.1">
    <property type="nucleotide sequence ID" value="NZ_RSEB01000005.1"/>
</dbReference>
<gene>
    <name evidence="4" type="ORF">EIW28_19835</name>
</gene>
<dbReference type="SUPFAM" id="SSF50118">
    <property type="entry name" value="Cell growth inhibitor/plasmid maintenance toxic component"/>
    <property type="match status" value="1"/>
</dbReference>
<dbReference type="InterPro" id="IPR011067">
    <property type="entry name" value="Plasmid_toxin/cell-grow_inhib"/>
</dbReference>
<evidence type="ECO:0000313" key="5">
    <source>
        <dbReference type="Proteomes" id="UP000277256"/>
    </source>
</evidence>
<dbReference type="GO" id="GO:0016787">
    <property type="term" value="F:hydrolase activity"/>
    <property type="evidence" value="ECO:0007669"/>
    <property type="project" value="UniProtKB-KW"/>
</dbReference>
<protein>
    <recommendedName>
        <fullName evidence="3">mRNA interferase</fullName>
        <ecNumber evidence="3">3.1.-.-</ecNumber>
    </recommendedName>
</protein>
<comment type="similarity">
    <text evidence="1 3">Belongs to the PemK/MazF family.</text>
</comment>
<dbReference type="Gene3D" id="2.30.30.110">
    <property type="match status" value="1"/>
</dbReference>
<comment type="caution">
    <text evidence="4">The sequence shown here is derived from an EMBL/GenBank/DDBJ whole genome shotgun (WGS) entry which is preliminary data.</text>
</comment>
<dbReference type="Pfam" id="PF02452">
    <property type="entry name" value="PemK_toxin"/>
    <property type="match status" value="1"/>
</dbReference>
<dbReference type="GO" id="GO:0016075">
    <property type="term" value="P:rRNA catabolic process"/>
    <property type="evidence" value="ECO:0007669"/>
    <property type="project" value="TreeGrafter"/>
</dbReference>